<dbReference type="RefSeq" id="WP_079426233.1">
    <property type="nucleotide sequence ID" value="NZ_MZGV01000040.1"/>
</dbReference>
<dbReference type="GO" id="GO:0005829">
    <property type="term" value="C:cytosol"/>
    <property type="evidence" value="ECO:0007669"/>
    <property type="project" value="TreeGrafter"/>
</dbReference>
<dbReference type="GO" id="GO:0005524">
    <property type="term" value="F:ATP binding"/>
    <property type="evidence" value="ECO:0007669"/>
    <property type="project" value="UniProtKB-KW"/>
</dbReference>
<dbReference type="Gene3D" id="3.30.420.10">
    <property type="entry name" value="Ribonuclease H-like superfamily/Ribonuclease H"/>
    <property type="match status" value="1"/>
</dbReference>
<dbReference type="PANTHER" id="PTHR30231:SF41">
    <property type="entry name" value="DNA POLYMERASE III SUBUNIT EPSILON"/>
    <property type="match status" value="1"/>
</dbReference>
<dbReference type="CDD" id="cd06127">
    <property type="entry name" value="DEDDh"/>
    <property type="match status" value="1"/>
</dbReference>
<dbReference type="AlphaFoldDB" id="A0A1V4II82"/>
<dbReference type="GO" id="GO:0003676">
    <property type="term" value="F:nucleic acid binding"/>
    <property type="evidence" value="ECO:0007669"/>
    <property type="project" value="InterPro"/>
</dbReference>
<dbReference type="InterPro" id="IPR036397">
    <property type="entry name" value="RNaseH_sf"/>
</dbReference>
<evidence type="ECO:0000313" key="7">
    <source>
        <dbReference type="Proteomes" id="UP000190080"/>
    </source>
</evidence>
<proteinExistence type="predicted"/>
<dbReference type="GO" id="GO:0004386">
    <property type="term" value="F:helicase activity"/>
    <property type="evidence" value="ECO:0007669"/>
    <property type="project" value="InterPro"/>
</dbReference>
<dbReference type="InterPro" id="IPR027417">
    <property type="entry name" value="P-loop_NTPase"/>
</dbReference>
<dbReference type="GO" id="GO:0008408">
    <property type="term" value="F:3'-5' exonuclease activity"/>
    <property type="evidence" value="ECO:0007669"/>
    <property type="project" value="TreeGrafter"/>
</dbReference>
<name>A0A1V4II82_9CLOT</name>
<dbReference type="InterPro" id="IPR006555">
    <property type="entry name" value="ATP-dep_Helicase_C"/>
</dbReference>
<sequence length="1002" mass="116666">MERYSVLNNVVFLDIETTGLDASNDKIIEIGAVKIKDKQVSRFSTLVNPHISVSLNILDLCEGITEQQLQSAPELDQVMKELLSFIEDFPLVCHNAAFEQSFLKIDNKFLDSLELIAILFPELPEFNLQYVIQKFLTGNRQEKHRGLSDSEDTLAVLNYAVSDFFYENGYTLPISITELTEWNWYKYLEKVDIDDVKYFLEDKPFTYETKLSEEYPDFALKDYEKLFKREDIWRRNGKSYSFRPQQKEASKFVREGLEKGKITIMEAPTGLGKSMAYLLPSAIYSHLKQSKVIISTNTKGLQNQLVEKDIPNVLDALNLKKDVKYTLIKGKSNYLCFERFEEIEFPRDLKTLLGYVYLKRFMREKGLGDSEEISYAIQEKFNLNNLMEQCYCDSELCEINSCAYKDSCFYASKVEDLRESQLIVVNHSLLLRWPYQNIAPLDNILVDEAHNLTQEVYDAFETSLISYEFDKLLEDIYDSNKKRGYLYYLSKKVKKETLPLKEIQADMEQCVSGMKNVQNAFKSYIYENEISREYNIKQHLNVENVNLEPIFRYLGYIKEDISSLSLDLDKALAVLKNMGNLEKDKRLKILSERLEVMNSYTRLLESMLSQQEEDSCFYFEVDKSLKWWKVSVIPLDVSGIFYDRILSTITSCLFISATLCTDNGYKNLKNTLGINFATSQNKQIIEVPPISPVFDYKGRSAIYAMSDMEPNDDIQTFSEEMKDFVLELLNIVGGNIIILFTSRRRLVSFKQTAAERLSGLGVRLIEGKKDISKLKSRKERYIFIGSKGFFEGVDIPGDSMTTVVLDKVPNINSKEPFYKSLIDNEAKKGKSYWHAYANVNMPIVSIDLKQIYGRLIRTEYDYGALFIMSKFDSGNSMVRKLEQQLHQVPIIRKPVEESFKDLKNRVMRWKQMNLYKILKEVQQPLKKVVSDRKKYGDINSLEETENFINQYISFEYDKRKLYYDVHISIIDELNIYISGRKIGLGKNRKSIEEYFDHVINFV</sequence>
<dbReference type="FunFam" id="3.30.420.10:FF:000045">
    <property type="entry name" value="3'-5' exonuclease DinG"/>
    <property type="match status" value="1"/>
</dbReference>
<dbReference type="Pfam" id="PF00270">
    <property type="entry name" value="DEAD"/>
    <property type="match status" value="1"/>
</dbReference>
<feature type="domain" description="Helicase ATP-binding" evidence="5">
    <location>
        <begin position="232"/>
        <end position="504"/>
    </location>
</feature>
<dbReference type="SUPFAM" id="SSF52540">
    <property type="entry name" value="P-loop containing nucleoside triphosphate hydrolases"/>
    <property type="match status" value="1"/>
</dbReference>
<dbReference type="GO" id="GO:0045004">
    <property type="term" value="P:DNA replication proofreading"/>
    <property type="evidence" value="ECO:0007669"/>
    <property type="project" value="TreeGrafter"/>
</dbReference>
<dbReference type="EMBL" id="MZGV01000040">
    <property type="protein sequence ID" value="OPJ59721.1"/>
    <property type="molecule type" value="Genomic_DNA"/>
</dbReference>
<dbReference type="InterPro" id="IPR012337">
    <property type="entry name" value="RNaseH-like_sf"/>
</dbReference>
<dbReference type="InterPro" id="IPR014013">
    <property type="entry name" value="Helic_SF1/SF2_ATP-bd_DinG/Rad3"/>
</dbReference>
<evidence type="ECO:0000256" key="2">
    <source>
        <dbReference type="ARBA" id="ARBA00022801"/>
    </source>
</evidence>
<dbReference type="SUPFAM" id="SSF53098">
    <property type="entry name" value="Ribonuclease H-like"/>
    <property type="match status" value="1"/>
</dbReference>
<evidence type="ECO:0000256" key="1">
    <source>
        <dbReference type="ARBA" id="ARBA00022741"/>
    </source>
</evidence>
<dbReference type="Gene3D" id="3.40.50.300">
    <property type="entry name" value="P-loop containing nucleotide triphosphate hydrolases"/>
    <property type="match status" value="2"/>
</dbReference>
<dbReference type="InterPro" id="IPR014001">
    <property type="entry name" value="Helicase_ATP-bd"/>
</dbReference>
<evidence type="ECO:0000256" key="3">
    <source>
        <dbReference type="ARBA" id="ARBA00022839"/>
    </source>
</evidence>
<comment type="caution">
    <text evidence="6">The sequence shown here is derived from an EMBL/GenBank/DDBJ whole genome shotgun (WGS) entry which is preliminary data.</text>
</comment>
<dbReference type="InterPro" id="IPR013520">
    <property type="entry name" value="Ribonucl_H"/>
</dbReference>
<dbReference type="STRING" id="1450648.CLORY_31690"/>
<dbReference type="PROSITE" id="PS51193">
    <property type="entry name" value="HELICASE_ATP_BIND_2"/>
    <property type="match status" value="1"/>
</dbReference>
<keyword evidence="4" id="KW-0067">ATP-binding</keyword>
<dbReference type="Pfam" id="PF00929">
    <property type="entry name" value="RNase_T"/>
    <property type="match status" value="1"/>
</dbReference>
<gene>
    <name evidence="6" type="ORF">CLORY_31690</name>
</gene>
<dbReference type="Proteomes" id="UP000190080">
    <property type="component" value="Unassembled WGS sequence"/>
</dbReference>
<dbReference type="InterPro" id="IPR011545">
    <property type="entry name" value="DEAD/DEAH_box_helicase_dom"/>
</dbReference>
<organism evidence="6 7">
    <name type="scientific">Clostridium oryzae</name>
    <dbReference type="NCBI Taxonomy" id="1450648"/>
    <lineage>
        <taxon>Bacteria</taxon>
        <taxon>Bacillati</taxon>
        <taxon>Bacillota</taxon>
        <taxon>Clostridia</taxon>
        <taxon>Eubacteriales</taxon>
        <taxon>Clostridiaceae</taxon>
        <taxon>Clostridium</taxon>
    </lineage>
</organism>
<dbReference type="SMART" id="SM00491">
    <property type="entry name" value="HELICc2"/>
    <property type="match status" value="1"/>
</dbReference>
<evidence type="ECO:0000313" key="6">
    <source>
        <dbReference type="EMBL" id="OPJ59721.1"/>
    </source>
</evidence>
<dbReference type="GO" id="GO:0016818">
    <property type="term" value="F:hydrolase activity, acting on acid anhydrides, in phosphorus-containing anhydrides"/>
    <property type="evidence" value="ECO:0007669"/>
    <property type="project" value="InterPro"/>
</dbReference>
<protein>
    <recommendedName>
        <fullName evidence="5">Helicase ATP-binding domain-containing protein</fullName>
    </recommendedName>
</protein>
<keyword evidence="1" id="KW-0547">Nucleotide-binding</keyword>
<keyword evidence="7" id="KW-1185">Reference proteome</keyword>
<dbReference type="OrthoDB" id="9803913at2"/>
<dbReference type="Pfam" id="PF13307">
    <property type="entry name" value="Helicase_C_2"/>
    <property type="match status" value="1"/>
</dbReference>
<evidence type="ECO:0000256" key="4">
    <source>
        <dbReference type="ARBA" id="ARBA00022840"/>
    </source>
</evidence>
<accession>A0A1V4II82</accession>
<keyword evidence="3" id="KW-0540">Nuclease</keyword>
<keyword evidence="3" id="KW-0269">Exonuclease</keyword>
<keyword evidence="2" id="KW-0378">Hydrolase</keyword>
<dbReference type="SMART" id="SM00487">
    <property type="entry name" value="DEXDc"/>
    <property type="match status" value="1"/>
</dbReference>
<dbReference type="PANTHER" id="PTHR30231">
    <property type="entry name" value="DNA POLYMERASE III SUBUNIT EPSILON"/>
    <property type="match status" value="1"/>
</dbReference>
<reference evidence="6 7" key="1">
    <citation type="submission" date="2017-03" db="EMBL/GenBank/DDBJ databases">
        <title>Genome sequence of Clostridium oryzae DSM 28571.</title>
        <authorList>
            <person name="Poehlein A."/>
            <person name="Daniel R."/>
        </authorList>
    </citation>
    <scope>NUCLEOTIDE SEQUENCE [LARGE SCALE GENOMIC DNA]</scope>
    <source>
        <strain evidence="6 7">DSM 28571</strain>
    </source>
</reference>
<dbReference type="SMART" id="SM00479">
    <property type="entry name" value="EXOIII"/>
    <property type="match status" value="1"/>
</dbReference>
<evidence type="ECO:0000259" key="5">
    <source>
        <dbReference type="PROSITE" id="PS51193"/>
    </source>
</evidence>